<feature type="chain" id="PRO_5045791265" description="DUF4105 domain-containing protein" evidence="1">
    <location>
        <begin position="25"/>
        <end position="604"/>
    </location>
</feature>
<comment type="caution">
    <text evidence="4">The sequence shown here is derived from an EMBL/GenBank/DDBJ whole genome shotgun (WGS) entry which is preliminary data.</text>
</comment>
<protein>
    <recommendedName>
        <fullName evidence="6">DUF4105 domain-containing protein</fullName>
    </recommendedName>
</protein>
<evidence type="ECO:0000313" key="5">
    <source>
        <dbReference type="Proteomes" id="UP000643403"/>
    </source>
</evidence>
<reference evidence="5" key="1">
    <citation type="journal article" date="2019" name="Int. J. Syst. Evol. Microbiol.">
        <title>The Global Catalogue of Microorganisms (GCM) 10K type strain sequencing project: providing services to taxonomists for standard genome sequencing and annotation.</title>
        <authorList>
            <consortium name="The Broad Institute Genomics Platform"/>
            <consortium name="The Broad Institute Genome Sequencing Center for Infectious Disease"/>
            <person name="Wu L."/>
            <person name="Ma J."/>
        </authorList>
    </citation>
    <scope>NUCLEOTIDE SEQUENCE [LARGE SCALE GENOMIC DNA]</scope>
    <source>
        <strain evidence="5">KCTC 22558</strain>
    </source>
</reference>
<dbReference type="Proteomes" id="UP000643403">
    <property type="component" value="Unassembled WGS sequence"/>
</dbReference>
<feature type="domain" description="Lnb N-terminal periplasmic" evidence="2">
    <location>
        <begin position="235"/>
        <end position="403"/>
    </location>
</feature>
<dbReference type="EMBL" id="BMXY01000001">
    <property type="protein sequence ID" value="GGZ60210.1"/>
    <property type="molecule type" value="Genomic_DNA"/>
</dbReference>
<evidence type="ECO:0000259" key="3">
    <source>
        <dbReference type="Pfam" id="PF25226"/>
    </source>
</evidence>
<keyword evidence="5" id="KW-1185">Reference proteome</keyword>
<evidence type="ECO:0000313" key="4">
    <source>
        <dbReference type="EMBL" id="GGZ60210.1"/>
    </source>
</evidence>
<name>A0ABQ3BWY4_9GAMM</name>
<keyword evidence="1" id="KW-0732">Signal</keyword>
<gene>
    <name evidence="4" type="ORF">GCM10008101_12560</name>
</gene>
<evidence type="ECO:0000256" key="1">
    <source>
        <dbReference type="SAM" id="SignalP"/>
    </source>
</evidence>
<dbReference type="Pfam" id="PF13387">
    <property type="entry name" value="Lnb_N"/>
    <property type="match status" value="1"/>
</dbReference>
<sequence>MKRFSRGPTLAAALISVSAAPASAVELDVRTDGLDAGERVASAQILDDVQRLLPLGWSAGIDGPLRIEWHDGLPAHVEGRYRNGLVRLRRSLLRDWQARDASRPDDAATRAARAAVLHELAHAWDRSHKGGLSRDARLLDLAGWPATAIRRGRVGANDFRDRTPDAYELATPREFVAVNLEHFLLDPEYACRRPALHRYFVARTQAAMPRPNCAPPAFVQPSMEGAADPSPLLEIDPARIAGVDYLLAEPDAHPMSRWGHSMLRLVVCAPGRPRGPDCRLDIASHVVLSFRAFVDDLQISGWRGLTGAYPSRLFVLPMPQVIEEYTKVELRGLRSVPLRLSDDEIALLLEQAAQVHWSYDGRYRFVNRNCAVETWRLLHAGVPRLASASLTGLTPTGLLRRLQSAGVADASMQSDPDAALRLGYRFDSQGAHYAELLDVVRASLPIGPRSVEAWLDDPPASRARWIEQADLRAAAALLVLENAALRRAEARAADVLKRRLLQDDAQAVALRGDLRGSLALADRLTRPAALLADGGYGQPMPGERSVLRARLETDAAEWSSRSAELRNAGEALLSVGRRDALAASRDNIARLSARLRELAVTTRD</sequence>
<dbReference type="InterPro" id="IPR025178">
    <property type="entry name" value="Lnb_N"/>
</dbReference>
<dbReference type="Pfam" id="PF25226">
    <property type="entry name" value="DUF7844"/>
    <property type="match status" value="2"/>
</dbReference>
<dbReference type="InterPro" id="IPR057166">
    <property type="entry name" value="DUF7844"/>
</dbReference>
<dbReference type="RefSeq" id="WP_189447886.1">
    <property type="nucleotide sequence ID" value="NZ_BMXY01000001.1"/>
</dbReference>
<proteinExistence type="predicted"/>
<feature type="signal peptide" evidence="1">
    <location>
        <begin position="1"/>
        <end position="24"/>
    </location>
</feature>
<accession>A0ABQ3BWY4</accession>
<feature type="domain" description="DUF7844" evidence="3">
    <location>
        <begin position="131"/>
        <end position="205"/>
    </location>
</feature>
<organism evidence="4 5">
    <name type="scientific">Cognatilysobacter xinjiangensis</name>
    <dbReference type="NCBI Taxonomy" id="546892"/>
    <lineage>
        <taxon>Bacteria</taxon>
        <taxon>Pseudomonadati</taxon>
        <taxon>Pseudomonadota</taxon>
        <taxon>Gammaproteobacteria</taxon>
        <taxon>Lysobacterales</taxon>
        <taxon>Lysobacteraceae</taxon>
        <taxon>Cognatilysobacter</taxon>
    </lineage>
</organism>
<feature type="domain" description="DUF7844" evidence="3">
    <location>
        <begin position="27"/>
        <end position="128"/>
    </location>
</feature>
<evidence type="ECO:0000259" key="2">
    <source>
        <dbReference type="Pfam" id="PF13387"/>
    </source>
</evidence>
<evidence type="ECO:0008006" key="6">
    <source>
        <dbReference type="Google" id="ProtNLM"/>
    </source>
</evidence>